<evidence type="ECO:0000256" key="9">
    <source>
        <dbReference type="SAM" id="Phobius"/>
    </source>
</evidence>
<comment type="subcellular location">
    <subcellularLocation>
        <location evidence="1">Cell membrane</location>
        <topology evidence="1">Multi-pass membrane protein</topology>
    </subcellularLocation>
</comment>
<keyword evidence="2" id="KW-1003">Cell membrane</keyword>
<evidence type="ECO:0000259" key="10">
    <source>
        <dbReference type="PROSITE" id="PS01124"/>
    </source>
</evidence>
<evidence type="ECO:0000256" key="3">
    <source>
        <dbReference type="ARBA" id="ARBA00022692"/>
    </source>
</evidence>
<dbReference type="InterPro" id="IPR009057">
    <property type="entry name" value="Homeodomain-like_sf"/>
</dbReference>
<gene>
    <name evidence="11" type="ORF">DLM86_17255</name>
</gene>
<organism evidence="11 12">
    <name type="scientific">Paenibacillus flagellatus</name>
    <dbReference type="NCBI Taxonomy" id="2211139"/>
    <lineage>
        <taxon>Bacteria</taxon>
        <taxon>Bacillati</taxon>
        <taxon>Bacillota</taxon>
        <taxon>Bacilli</taxon>
        <taxon>Bacillales</taxon>
        <taxon>Paenibacillaceae</taxon>
        <taxon>Paenibacillus</taxon>
    </lineage>
</organism>
<dbReference type="Pfam" id="PF12833">
    <property type="entry name" value="HTH_18"/>
    <property type="match status" value="1"/>
</dbReference>
<dbReference type="Pfam" id="PF17853">
    <property type="entry name" value="GGDEF_2"/>
    <property type="match status" value="1"/>
</dbReference>
<evidence type="ECO:0000256" key="1">
    <source>
        <dbReference type="ARBA" id="ARBA00004651"/>
    </source>
</evidence>
<name>A0A2V5K6D6_9BACL</name>
<dbReference type="GO" id="GO:0003700">
    <property type="term" value="F:DNA-binding transcription factor activity"/>
    <property type="evidence" value="ECO:0007669"/>
    <property type="project" value="InterPro"/>
</dbReference>
<sequence length="794" mass="89397">MTGGPRTHTMKAGSQTIKPVKEHAMKSKLSSKAVVTYGLVFFVMITLTVWLSYVGSTGRLQSELNYTNVELLKQIDQKIEMMLREIDKDVLKLTEELEFVYFMHDSYSDNAHKYSNFYGLTSKIKSVMSANPHISSLYLYSGASGNVLTDKAFSVAKDFPDQQWIGEFERMEGFTKWLSTRSIQDEKIDKNVVTLVRSYPPVSSPGFRKGVVAVNIDENLLHDMIKDVYVERLGHTFLIDAEANVVSHDDKKRLFQNLRDEPPVAAILAKPGNGYIHGKWNGEDSSVFYVTSAYTGWKIVSVVPEAKMTKPLTVTRNLLLAVAVAMFVVAVALVFFVSNRTFRPLERLIGRVAGSDKLQAGTDKRQGGLTYLEAAFERMISDREHMQQQIRDTKPAMKWRLVMDMLTGYRAEYAKIRHHLDFAGIQLHPSHYIVFSAELAWKDGEAAPQDIHLYTYVLCNVAEELINMENKGVAIETGDGRAAIVMSFAEGDAEQNQLRALAAADLIRDVMRSQFRRGVTIGVGRCCADLKDIPKSYEESLRALQYRMVMGNESVISIDDLQLLDDKKYVRVALMSDQVAEALKQADAAKRDALLEKLFLEAVRSQFSPEMLRQLGFELVMKSIKTAGDIGVDVEQISVPIGDIHDRLSQCEEWREAHGYVASFLALLSDKIAEKRSARGKNETVGKVMAYINDHYGESDLSLNRLADLFGLSVPYLSKLFKEHTESNFMDYLIDIRIKASKELLADGSRKVNDVAEAVGYSNIHSFLRAFKKYTGMTPTEYRETLAPDRNVVS</sequence>
<keyword evidence="8" id="KW-0804">Transcription</keyword>
<evidence type="ECO:0000256" key="7">
    <source>
        <dbReference type="ARBA" id="ARBA00023136"/>
    </source>
</evidence>
<keyword evidence="3 9" id="KW-0812">Transmembrane</keyword>
<comment type="caution">
    <text evidence="11">The sequence shown here is derived from an EMBL/GenBank/DDBJ whole genome shotgun (WGS) entry which is preliminary data.</text>
</comment>
<protein>
    <recommendedName>
        <fullName evidence="10">HTH araC/xylS-type domain-containing protein</fullName>
    </recommendedName>
</protein>
<dbReference type="InterPro" id="IPR020449">
    <property type="entry name" value="Tscrpt_reg_AraC-type_HTH"/>
</dbReference>
<evidence type="ECO:0000256" key="6">
    <source>
        <dbReference type="ARBA" id="ARBA00023125"/>
    </source>
</evidence>
<dbReference type="InterPro" id="IPR033479">
    <property type="entry name" value="dCache_1"/>
</dbReference>
<feature type="domain" description="HTH araC/xylS-type" evidence="10">
    <location>
        <begin position="686"/>
        <end position="785"/>
    </location>
</feature>
<reference evidence="11 12" key="1">
    <citation type="submission" date="2018-05" db="EMBL/GenBank/DDBJ databases">
        <title>Paenibacillus flagellatus sp. nov., isolated from selenium mineral soil.</title>
        <authorList>
            <person name="Dai X."/>
        </authorList>
    </citation>
    <scope>NUCLEOTIDE SEQUENCE [LARGE SCALE GENOMIC DNA]</scope>
    <source>
        <strain evidence="11 12">DXL2</strain>
    </source>
</reference>
<evidence type="ECO:0000313" key="11">
    <source>
        <dbReference type="EMBL" id="PYI53514.1"/>
    </source>
</evidence>
<dbReference type="Proteomes" id="UP000247476">
    <property type="component" value="Unassembled WGS sequence"/>
</dbReference>
<dbReference type="Gene3D" id="3.30.450.20">
    <property type="entry name" value="PAS domain"/>
    <property type="match status" value="1"/>
</dbReference>
<dbReference type="SMART" id="SM00342">
    <property type="entry name" value="HTH_ARAC"/>
    <property type="match status" value="1"/>
</dbReference>
<proteinExistence type="predicted"/>
<dbReference type="InterPro" id="IPR018062">
    <property type="entry name" value="HTH_AraC-typ_CS"/>
</dbReference>
<dbReference type="Pfam" id="PF02743">
    <property type="entry name" value="dCache_1"/>
    <property type="match status" value="1"/>
</dbReference>
<dbReference type="AlphaFoldDB" id="A0A2V5K6D6"/>
<keyword evidence="4 9" id="KW-1133">Transmembrane helix</keyword>
<accession>A0A2V5K6D6</accession>
<feature type="transmembrane region" description="Helical" evidence="9">
    <location>
        <begin position="318"/>
        <end position="337"/>
    </location>
</feature>
<dbReference type="SUPFAM" id="SSF46689">
    <property type="entry name" value="Homeodomain-like"/>
    <property type="match status" value="2"/>
</dbReference>
<feature type="transmembrane region" description="Helical" evidence="9">
    <location>
        <begin position="34"/>
        <end position="53"/>
    </location>
</feature>
<dbReference type="EMBL" id="QJVJ01000007">
    <property type="protein sequence ID" value="PYI53514.1"/>
    <property type="molecule type" value="Genomic_DNA"/>
</dbReference>
<evidence type="ECO:0000256" key="4">
    <source>
        <dbReference type="ARBA" id="ARBA00022989"/>
    </source>
</evidence>
<dbReference type="GO" id="GO:0043565">
    <property type="term" value="F:sequence-specific DNA binding"/>
    <property type="evidence" value="ECO:0007669"/>
    <property type="project" value="InterPro"/>
</dbReference>
<dbReference type="Gene3D" id="1.10.10.60">
    <property type="entry name" value="Homeodomain-like"/>
    <property type="match status" value="2"/>
</dbReference>
<keyword evidence="7 9" id="KW-0472">Membrane</keyword>
<evidence type="ECO:0000256" key="8">
    <source>
        <dbReference type="ARBA" id="ARBA00023163"/>
    </source>
</evidence>
<dbReference type="PROSITE" id="PS00041">
    <property type="entry name" value="HTH_ARAC_FAMILY_1"/>
    <property type="match status" value="1"/>
</dbReference>
<evidence type="ECO:0000313" key="12">
    <source>
        <dbReference type="Proteomes" id="UP000247476"/>
    </source>
</evidence>
<dbReference type="PRINTS" id="PR00032">
    <property type="entry name" value="HTHARAC"/>
</dbReference>
<evidence type="ECO:0000256" key="5">
    <source>
        <dbReference type="ARBA" id="ARBA00023015"/>
    </source>
</evidence>
<keyword evidence="6" id="KW-0238">DNA-binding</keyword>
<dbReference type="InterPro" id="IPR041522">
    <property type="entry name" value="CdaR_GGDEF"/>
</dbReference>
<keyword evidence="5" id="KW-0805">Transcription regulation</keyword>
<dbReference type="PANTHER" id="PTHR43280:SF28">
    <property type="entry name" value="HTH-TYPE TRANSCRIPTIONAL ACTIVATOR RHAS"/>
    <property type="match status" value="1"/>
</dbReference>
<dbReference type="CDD" id="cd12912">
    <property type="entry name" value="PDC2_MCP_like"/>
    <property type="match status" value="1"/>
</dbReference>
<dbReference type="PROSITE" id="PS01124">
    <property type="entry name" value="HTH_ARAC_FAMILY_2"/>
    <property type="match status" value="1"/>
</dbReference>
<dbReference type="PANTHER" id="PTHR43280">
    <property type="entry name" value="ARAC-FAMILY TRANSCRIPTIONAL REGULATOR"/>
    <property type="match status" value="1"/>
</dbReference>
<evidence type="ECO:0000256" key="2">
    <source>
        <dbReference type="ARBA" id="ARBA00022475"/>
    </source>
</evidence>
<dbReference type="GO" id="GO:0005886">
    <property type="term" value="C:plasma membrane"/>
    <property type="evidence" value="ECO:0007669"/>
    <property type="project" value="UniProtKB-SubCell"/>
</dbReference>
<dbReference type="InterPro" id="IPR018060">
    <property type="entry name" value="HTH_AraC"/>
</dbReference>
<keyword evidence="12" id="KW-1185">Reference proteome</keyword>